<accession>A0A915IBM6</accession>
<organism evidence="1 2">
    <name type="scientific">Romanomermis culicivorax</name>
    <name type="common">Nematode worm</name>
    <dbReference type="NCBI Taxonomy" id="13658"/>
    <lineage>
        <taxon>Eukaryota</taxon>
        <taxon>Metazoa</taxon>
        <taxon>Ecdysozoa</taxon>
        <taxon>Nematoda</taxon>
        <taxon>Enoplea</taxon>
        <taxon>Dorylaimia</taxon>
        <taxon>Mermithida</taxon>
        <taxon>Mermithoidea</taxon>
        <taxon>Mermithidae</taxon>
        <taxon>Romanomermis</taxon>
    </lineage>
</organism>
<dbReference type="InterPro" id="IPR011051">
    <property type="entry name" value="RmlC_Cupin_sf"/>
</dbReference>
<dbReference type="WBParaSite" id="nRc.2.0.1.t10656-RA">
    <property type="protein sequence ID" value="nRc.2.0.1.t10656-RA"/>
    <property type="gene ID" value="nRc.2.0.1.g10656"/>
</dbReference>
<dbReference type="Proteomes" id="UP000887565">
    <property type="component" value="Unplaced"/>
</dbReference>
<sequence>MMVVWSPSTRENNVDQSSGVEVKVLKNHAIWECKLNVSRIAGGHRIGWHWHDKLEIFHIRGHD</sequence>
<proteinExistence type="predicted"/>
<dbReference type="AlphaFoldDB" id="A0A915IBM6"/>
<dbReference type="SUPFAM" id="SSF51182">
    <property type="entry name" value="RmlC-like cupins"/>
    <property type="match status" value="1"/>
</dbReference>
<keyword evidence="1" id="KW-1185">Reference proteome</keyword>
<name>A0A915IBM6_ROMCU</name>
<reference evidence="2" key="1">
    <citation type="submission" date="2022-11" db="UniProtKB">
        <authorList>
            <consortium name="WormBaseParasite"/>
        </authorList>
    </citation>
    <scope>IDENTIFICATION</scope>
</reference>
<evidence type="ECO:0000313" key="2">
    <source>
        <dbReference type="WBParaSite" id="nRc.2.0.1.t10656-RA"/>
    </source>
</evidence>
<evidence type="ECO:0000313" key="1">
    <source>
        <dbReference type="Proteomes" id="UP000887565"/>
    </source>
</evidence>
<protein>
    <submittedName>
        <fullName evidence="2">Uncharacterized protein</fullName>
    </submittedName>
</protein>